<reference evidence="2" key="1">
    <citation type="submission" date="2020-05" db="EMBL/GenBank/DDBJ databases">
        <authorList>
            <person name="Chiriac C."/>
            <person name="Salcher M."/>
            <person name="Ghai R."/>
            <person name="Kavagutti S V."/>
        </authorList>
    </citation>
    <scope>NUCLEOTIDE SEQUENCE</scope>
</reference>
<dbReference type="InterPro" id="IPR029058">
    <property type="entry name" value="AB_hydrolase_fold"/>
</dbReference>
<evidence type="ECO:0000259" key="1">
    <source>
        <dbReference type="Pfam" id="PF12697"/>
    </source>
</evidence>
<evidence type="ECO:0000313" key="2">
    <source>
        <dbReference type="EMBL" id="CAB4686979.1"/>
    </source>
</evidence>
<dbReference type="Pfam" id="PF12697">
    <property type="entry name" value="Abhydrolase_6"/>
    <property type="match status" value="1"/>
</dbReference>
<dbReference type="EMBL" id="CAEZXM010000076">
    <property type="protein sequence ID" value="CAB4686979.1"/>
    <property type="molecule type" value="Genomic_DNA"/>
</dbReference>
<dbReference type="PANTHER" id="PTHR43798:SF33">
    <property type="entry name" value="HYDROLASE, PUTATIVE (AFU_ORTHOLOGUE AFUA_2G14860)-RELATED"/>
    <property type="match status" value="1"/>
</dbReference>
<proteinExistence type="predicted"/>
<organism evidence="2">
    <name type="scientific">freshwater metagenome</name>
    <dbReference type="NCBI Taxonomy" id="449393"/>
    <lineage>
        <taxon>unclassified sequences</taxon>
        <taxon>metagenomes</taxon>
        <taxon>ecological metagenomes</taxon>
    </lineage>
</organism>
<protein>
    <submittedName>
        <fullName evidence="2">Unannotated protein</fullName>
    </submittedName>
</protein>
<dbReference type="InterPro" id="IPR050266">
    <property type="entry name" value="AB_hydrolase_sf"/>
</dbReference>
<dbReference type="AlphaFoldDB" id="A0A6J6NKQ5"/>
<dbReference type="GO" id="GO:0016020">
    <property type="term" value="C:membrane"/>
    <property type="evidence" value="ECO:0007669"/>
    <property type="project" value="TreeGrafter"/>
</dbReference>
<accession>A0A6J6NKQ5</accession>
<name>A0A6J6NKQ5_9ZZZZ</name>
<dbReference type="SUPFAM" id="SSF53474">
    <property type="entry name" value="alpha/beta-Hydrolases"/>
    <property type="match status" value="1"/>
</dbReference>
<dbReference type="InterPro" id="IPR000073">
    <property type="entry name" value="AB_hydrolase_1"/>
</dbReference>
<gene>
    <name evidence="2" type="ORF">UFOPK2366_00536</name>
</gene>
<sequence length="212" mass="21947">MLRHGKVSLALHHLREGEGRSLLLLHSLGDHAPIAEPAWCSDWVGPIAALDFTGHGQSTVPRGGGYSAEMLLADADAALAALGEVTVVGRGLGAYIALQLAGARAASVRGAVLADGPGLAGGAVQPTSTSFLALEPRATPPDPYVLFEMSRDLRPPDYATLFVRMAVEGSDIDEPITVAAVVRPPWLAAVADEVGVAQSSVREALAVYSQVP</sequence>
<dbReference type="PANTHER" id="PTHR43798">
    <property type="entry name" value="MONOACYLGLYCEROL LIPASE"/>
    <property type="match status" value="1"/>
</dbReference>
<feature type="domain" description="AB hydrolase-1" evidence="1">
    <location>
        <begin position="22"/>
        <end position="173"/>
    </location>
</feature>
<dbReference type="Gene3D" id="3.40.50.1820">
    <property type="entry name" value="alpha/beta hydrolase"/>
    <property type="match status" value="1"/>
</dbReference>